<accession>A0A239FK85</accession>
<feature type="compositionally biased region" description="Low complexity" evidence="1">
    <location>
        <begin position="68"/>
        <end position="78"/>
    </location>
</feature>
<feature type="region of interest" description="Disordered" evidence="1">
    <location>
        <begin position="40"/>
        <end position="114"/>
    </location>
</feature>
<gene>
    <name evidence="2" type="ORF">SAMN06264365_118126</name>
</gene>
<dbReference type="Proteomes" id="UP000198415">
    <property type="component" value="Unassembled WGS sequence"/>
</dbReference>
<evidence type="ECO:0000313" key="3">
    <source>
        <dbReference type="Proteomes" id="UP000198415"/>
    </source>
</evidence>
<dbReference type="RefSeq" id="WP_143232755.1">
    <property type="nucleotide sequence ID" value="NZ_BOMU01000078.1"/>
</dbReference>
<protein>
    <recommendedName>
        <fullName evidence="4">Excalibur calcium-binding domain-containing protein</fullName>
    </recommendedName>
</protein>
<feature type="compositionally biased region" description="Basic and acidic residues" evidence="1">
    <location>
        <begin position="55"/>
        <end position="67"/>
    </location>
</feature>
<organism evidence="2 3">
    <name type="scientific">Actinoplanes regularis</name>
    <dbReference type="NCBI Taxonomy" id="52697"/>
    <lineage>
        <taxon>Bacteria</taxon>
        <taxon>Bacillati</taxon>
        <taxon>Actinomycetota</taxon>
        <taxon>Actinomycetes</taxon>
        <taxon>Micromonosporales</taxon>
        <taxon>Micromonosporaceae</taxon>
        <taxon>Actinoplanes</taxon>
    </lineage>
</organism>
<keyword evidence="3" id="KW-1185">Reference proteome</keyword>
<dbReference type="EMBL" id="FZNR01000018">
    <property type="protein sequence ID" value="SNS57326.1"/>
    <property type="molecule type" value="Genomic_DNA"/>
</dbReference>
<evidence type="ECO:0000256" key="1">
    <source>
        <dbReference type="SAM" id="MobiDB-lite"/>
    </source>
</evidence>
<evidence type="ECO:0008006" key="4">
    <source>
        <dbReference type="Google" id="ProtNLM"/>
    </source>
</evidence>
<dbReference type="AlphaFoldDB" id="A0A239FK85"/>
<proteinExistence type="predicted"/>
<sequence>MSRMRYTWIGLGAAVLCAAATWTVVDQRTPDPRLLSTPAAAQASLGATGTSRADQAADRSVKDRAATPEKTTAAAAKPPKVHGTPAPFVQPFAGQPGRARIRPGKSPKAPVRVTPNVDGCDRNYGTKAQCVPVTFPKGVTDRCAWLKAHGFTGVPVAAKDRQNLDPDKNKIACG</sequence>
<evidence type="ECO:0000313" key="2">
    <source>
        <dbReference type="EMBL" id="SNS57326.1"/>
    </source>
</evidence>
<reference evidence="2 3" key="1">
    <citation type="submission" date="2017-06" db="EMBL/GenBank/DDBJ databases">
        <authorList>
            <person name="Kim H.J."/>
            <person name="Triplett B.A."/>
        </authorList>
    </citation>
    <scope>NUCLEOTIDE SEQUENCE [LARGE SCALE GENOMIC DNA]</scope>
    <source>
        <strain evidence="2 3">DSM 43151</strain>
    </source>
</reference>
<dbReference type="OrthoDB" id="601499at2"/>
<name>A0A239FK85_9ACTN</name>